<dbReference type="GO" id="GO:0071949">
    <property type="term" value="F:FAD binding"/>
    <property type="evidence" value="ECO:0007669"/>
    <property type="project" value="InterPro"/>
</dbReference>
<dbReference type="GO" id="GO:0016491">
    <property type="term" value="F:oxidoreductase activity"/>
    <property type="evidence" value="ECO:0007669"/>
    <property type="project" value="UniProtKB-KW"/>
</dbReference>
<dbReference type="GO" id="GO:0022904">
    <property type="term" value="P:respiratory electron transport chain"/>
    <property type="evidence" value="ECO:0007669"/>
    <property type="project" value="TreeGrafter"/>
</dbReference>
<dbReference type="InterPro" id="IPR016169">
    <property type="entry name" value="FAD-bd_PCMH_sub2"/>
</dbReference>
<dbReference type="Pfam" id="PF01565">
    <property type="entry name" value="FAD_binding_4"/>
    <property type="match status" value="1"/>
</dbReference>
<dbReference type="EC" id="1.-.-.-" evidence="7"/>
<dbReference type="Gene3D" id="3.30.70.2190">
    <property type="match status" value="1"/>
</dbReference>
<dbReference type="Pfam" id="PF02913">
    <property type="entry name" value="FAD-oxidase_C"/>
    <property type="match status" value="1"/>
</dbReference>
<accession>A0A1J5R7S4</accession>
<dbReference type="FunFam" id="1.10.45.10:FF:000001">
    <property type="entry name" value="D-lactate dehydrogenase mitochondrial"/>
    <property type="match status" value="1"/>
</dbReference>
<dbReference type="InterPro" id="IPR051264">
    <property type="entry name" value="FAD-oxidored/transferase_4"/>
</dbReference>
<dbReference type="Gene3D" id="3.30.43.10">
    <property type="entry name" value="Uridine Diphospho-n-acetylenolpyruvylglucosamine Reductase, domain 2"/>
    <property type="match status" value="1"/>
</dbReference>
<organism evidence="7">
    <name type="scientific">mine drainage metagenome</name>
    <dbReference type="NCBI Taxonomy" id="410659"/>
    <lineage>
        <taxon>unclassified sequences</taxon>
        <taxon>metagenomes</taxon>
        <taxon>ecological metagenomes</taxon>
    </lineage>
</organism>
<dbReference type="AlphaFoldDB" id="A0A1J5R7S4"/>
<keyword evidence="4" id="KW-0274">FAD</keyword>
<dbReference type="PROSITE" id="PS51387">
    <property type="entry name" value="FAD_PCMH"/>
    <property type="match status" value="1"/>
</dbReference>
<dbReference type="InterPro" id="IPR036318">
    <property type="entry name" value="FAD-bd_PCMH-like_sf"/>
</dbReference>
<dbReference type="PANTHER" id="PTHR43716">
    <property type="entry name" value="D-2-HYDROXYGLUTARATE DEHYDROGENASE, MITOCHONDRIAL"/>
    <property type="match status" value="1"/>
</dbReference>
<evidence type="ECO:0000313" key="7">
    <source>
        <dbReference type="EMBL" id="OIQ91418.1"/>
    </source>
</evidence>
<proteinExistence type="inferred from homology"/>
<comment type="caution">
    <text evidence="7">The sequence shown here is derived from an EMBL/GenBank/DDBJ whole genome shotgun (WGS) entry which is preliminary data.</text>
</comment>
<evidence type="ECO:0000256" key="5">
    <source>
        <dbReference type="ARBA" id="ARBA00023002"/>
    </source>
</evidence>
<keyword evidence="3" id="KW-0285">Flavoprotein</keyword>
<evidence type="ECO:0000256" key="2">
    <source>
        <dbReference type="ARBA" id="ARBA00008000"/>
    </source>
</evidence>
<protein>
    <submittedName>
        <fullName evidence="7">Putative FAD-linked oxidoreductase</fullName>
        <ecNumber evidence="7">1.-.-.-</ecNumber>
    </submittedName>
</protein>
<reference evidence="7" key="1">
    <citation type="submission" date="2016-10" db="EMBL/GenBank/DDBJ databases">
        <title>Sequence of Gallionella enrichment culture.</title>
        <authorList>
            <person name="Poehlein A."/>
            <person name="Muehling M."/>
            <person name="Daniel R."/>
        </authorList>
    </citation>
    <scope>NUCLEOTIDE SEQUENCE</scope>
</reference>
<gene>
    <name evidence="7" type="ORF">GALL_266920</name>
</gene>
<dbReference type="Gene3D" id="3.30.70.2740">
    <property type="match status" value="1"/>
</dbReference>
<dbReference type="SUPFAM" id="SSF55103">
    <property type="entry name" value="FAD-linked oxidases, C-terminal domain"/>
    <property type="match status" value="1"/>
</dbReference>
<dbReference type="PANTHER" id="PTHR43716:SF1">
    <property type="entry name" value="D-2-HYDROXYGLUTARATE DEHYDROGENASE, MITOCHONDRIAL"/>
    <property type="match status" value="1"/>
</dbReference>
<dbReference type="Gene3D" id="3.30.465.10">
    <property type="match status" value="1"/>
</dbReference>
<evidence type="ECO:0000256" key="3">
    <source>
        <dbReference type="ARBA" id="ARBA00022630"/>
    </source>
</evidence>
<dbReference type="InterPro" id="IPR016166">
    <property type="entry name" value="FAD-bd_PCMH"/>
</dbReference>
<evidence type="ECO:0000256" key="1">
    <source>
        <dbReference type="ARBA" id="ARBA00001974"/>
    </source>
</evidence>
<comment type="similarity">
    <text evidence="2">Belongs to the FAD-binding oxidoreductase/transferase type 4 family.</text>
</comment>
<dbReference type="Gene3D" id="1.10.45.10">
    <property type="entry name" value="Vanillyl-alcohol Oxidase, Chain A, domain 4"/>
    <property type="match status" value="1"/>
</dbReference>
<feature type="domain" description="FAD-binding PCMH-type" evidence="6">
    <location>
        <begin position="32"/>
        <end position="214"/>
    </location>
</feature>
<dbReference type="InterPro" id="IPR016164">
    <property type="entry name" value="FAD-linked_Oxase-like_C"/>
</dbReference>
<evidence type="ECO:0000259" key="6">
    <source>
        <dbReference type="PROSITE" id="PS51387"/>
    </source>
</evidence>
<dbReference type="SUPFAM" id="SSF56176">
    <property type="entry name" value="FAD-binding/transporter-associated domain-like"/>
    <property type="match status" value="1"/>
</dbReference>
<dbReference type="EMBL" id="MLJW01000260">
    <property type="protein sequence ID" value="OIQ91418.1"/>
    <property type="molecule type" value="Genomic_DNA"/>
</dbReference>
<name>A0A1J5R7S4_9ZZZZ</name>
<dbReference type="InterPro" id="IPR016171">
    <property type="entry name" value="Vanillyl_alc_oxidase_C-sub2"/>
</dbReference>
<evidence type="ECO:0000256" key="4">
    <source>
        <dbReference type="ARBA" id="ARBA00022827"/>
    </source>
</evidence>
<dbReference type="InterPro" id="IPR006094">
    <property type="entry name" value="Oxid_FAD_bind_N"/>
</dbReference>
<comment type="cofactor">
    <cofactor evidence="1">
        <name>FAD</name>
        <dbReference type="ChEBI" id="CHEBI:57692"/>
    </cofactor>
</comment>
<dbReference type="InterPro" id="IPR004113">
    <property type="entry name" value="FAD-bd_oxidored_4_C"/>
</dbReference>
<sequence>MNDPLLDSLRAIVGVDGALSREAVRERSAGFMRPETLQARILVRPRSTAEVAAVLQICHAAGQPVVTHGGLTGLVHGGDAGPDELILSLERMSAIEEIDPLQRVALVQAGVSLQALQEAAERQELSFPLDLGARGSATIGGVVATNAGGNRVIRYGMTRSLVLGLEAVLSDGRVVSSLNRMIKNNAGYDLKQLFIGSEGTLGVITRVVLRLFERPRSQDVALVAVDSFAALTGFLKHIDSALGGSLSAFEAMWREFYQLVTTPPAKSQPPLSGDHPYYVLVEAQGADQQRDSARFRQALESALESGLIADAAIAHSARECAALWALRDDVMQITRHGWPITFDVSLPIAAMAGYVAELGAALAAWPEHHCWVFGHLGDGNLHLAIHAPTAARAEIERIVYQPLAKIGGSVSAEHGIGLEKKPYLALCRNPGEIALMRALKQSLDPDNILNPGKIF</sequence>
<dbReference type="InterPro" id="IPR016167">
    <property type="entry name" value="FAD-bd_PCMH_sub1"/>
</dbReference>
<keyword evidence="5 7" id="KW-0560">Oxidoreductase</keyword>